<dbReference type="GO" id="GO:0003834">
    <property type="term" value="F:beta-carotene 15,15'-dioxygenase activity"/>
    <property type="evidence" value="ECO:0007669"/>
    <property type="project" value="UniProtKB-EC"/>
</dbReference>
<keyword evidence="1" id="KW-0479">Metal-binding</keyword>
<dbReference type="GO" id="GO:0004497">
    <property type="term" value="F:monooxygenase activity"/>
    <property type="evidence" value="ECO:0007669"/>
    <property type="project" value="UniProtKB-KW"/>
</dbReference>
<comment type="catalytic activity">
    <reaction evidence="1">
        <text>all-trans-beta-carotene + O2 = 2 all-trans-retinal</text>
        <dbReference type="Rhea" id="RHEA:32887"/>
        <dbReference type="ChEBI" id="CHEBI:15379"/>
        <dbReference type="ChEBI" id="CHEBI:17579"/>
        <dbReference type="ChEBI" id="CHEBI:17898"/>
        <dbReference type="EC" id="1.13.11.63"/>
    </reaction>
</comment>
<feature type="transmembrane region" description="Helical" evidence="1">
    <location>
        <begin position="188"/>
        <end position="215"/>
    </location>
</feature>
<reference evidence="3" key="3">
    <citation type="submission" date="2019-07" db="EMBL/GenBank/DDBJ databases">
        <authorList>
            <person name="Whitman W."/>
            <person name="Huntemann M."/>
            <person name="Clum A."/>
            <person name="Pillay M."/>
            <person name="Palaniappan K."/>
            <person name="Varghese N."/>
            <person name="Mikhailova N."/>
            <person name="Stamatis D."/>
            <person name="Reddy T."/>
            <person name="Daum C."/>
            <person name="Shapiro N."/>
            <person name="Ivanova N."/>
            <person name="Kyrpides N."/>
            <person name="Woyke T."/>
        </authorList>
    </citation>
    <scope>NUCLEOTIDE SEQUENCE</scope>
    <source>
        <strain evidence="3">CGMCC 1.5380</strain>
    </source>
</reference>
<organism evidence="3 5">
    <name type="scientific">Flavobacterium glaciei</name>
    <dbReference type="NCBI Taxonomy" id="386300"/>
    <lineage>
        <taxon>Bacteria</taxon>
        <taxon>Pseudomonadati</taxon>
        <taxon>Bacteroidota</taxon>
        <taxon>Flavobacteriia</taxon>
        <taxon>Flavobacteriales</taxon>
        <taxon>Flavobacteriaceae</taxon>
        <taxon>Flavobacterium</taxon>
    </lineage>
</organism>
<keyword evidence="1" id="KW-0812">Transmembrane</keyword>
<feature type="transmembrane region" description="Helical" evidence="1">
    <location>
        <begin position="65"/>
        <end position="94"/>
    </location>
</feature>
<evidence type="ECO:0000313" key="4">
    <source>
        <dbReference type="Proteomes" id="UP000254518"/>
    </source>
</evidence>
<evidence type="ECO:0000313" key="3">
    <source>
        <dbReference type="EMBL" id="TWI48096.1"/>
    </source>
</evidence>
<comment type="similarity">
    <text evidence="1">Belongs to the Brp/Blh beta-carotene diooxygenase family.</text>
</comment>
<accession>A0A562PVH1</accession>
<dbReference type="OrthoDB" id="945227at2"/>
<reference evidence="2 4" key="2">
    <citation type="submission" date="2018-07" db="EMBL/GenBank/DDBJ databases">
        <title>Genomic Encyclopedia of Type Strains, Phase IV (KMG-IV): sequencing the most valuable type-strain genomes for metagenomic binning, comparative biology and taxonomic classification.</title>
        <authorList>
            <person name="Goeker M."/>
        </authorList>
    </citation>
    <scope>NUCLEOTIDE SEQUENCE [LARGE SCALE GENOMIC DNA]</scope>
    <source>
        <strain evidence="2 4">DSM 19728</strain>
    </source>
</reference>
<keyword evidence="1" id="KW-0560">Oxidoreductase</keyword>
<dbReference type="NCBIfam" id="TIGR03753">
    <property type="entry name" value="blh_monoox"/>
    <property type="match status" value="1"/>
</dbReference>
<dbReference type="GO" id="GO:0016121">
    <property type="term" value="P:carotene catabolic process"/>
    <property type="evidence" value="ECO:0007669"/>
    <property type="project" value="UniProtKB-UniRule"/>
</dbReference>
<feature type="transmembrane region" description="Helical" evidence="1">
    <location>
        <begin position="155"/>
        <end position="176"/>
    </location>
</feature>
<dbReference type="HAMAP" id="MF_02093">
    <property type="entry name" value="Beta_carotene_diox"/>
    <property type="match status" value="1"/>
</dbReference>
<protein>
    <recommendedName>
        <fullName evidence="1">Probable beta-carotene 15,15'-dioxygenase</fullName>
        <ecNumber evidence="1">1.13.11.63</ecNumber>
    </recommendedName>
</protein>
<keyword evidence="1" id="KW-1133">Transmembrane helix</keyword>
<keyword evidence="3" id="KW-0503">Monooxygenase</keyword>
<feature type="transmembrane region" description="Helical" evidence="1">
    <location>
        <begin position="33"/>
        <end position="53"/>
    </location>
</feature>
<comment type="caution">
    <text evidence="3">The sequence shown here is derived from an EMBL/GenBank/DDBJ whole genome shotgun (WGS) entry which is preliminary data.</text>
</comment>
<keyword evidence="1" id="KW-0472">Membrane</keyword>
<dbReference type="GO" id="GO:0005506">
    <property type="term" value="F:iron ion binding"/>
    <property type="evidence" value="ECO:0007669"/>
    <property type="project" value="UniProtKB-UniRule"/>
</dbReference>
<keyword evidence="1" id="KW-1003">Cell membrane</keyword>
<evidence type="ECO:0000256" key="1">
    <source>
        <dbReference type="HAMAP-Rule" id="MF_02093"/>
    </source>
</evidence>
<dbReference type="Pfam" id="PF15461">
    <property type="entry name" value="BCD"/>
    <property type="match status" value="1"/>
</dbReference>
<feature type="transmembrane region" description="Helical" evidence="1">
    <location>
        <begin position="114"/>
        <end position="134"/>
    </location>
</feature>
<dbReference type="EMBL" id="QQBA01000005">
    <property type="protein sequence ID" value="RDI56186.1"/>
    <property type="molecule type" value="Genomic_DNA"/>
</dbReference>
<keyword evidence="1" id="KW-0408">Iron</keyword>
<keyword evidence="1" id="KW-0223">Dioxygenase</keyword>
<dbReference type="GO" id="GO:0005886">
    <property type="term" value="C:plasma membrane"/>
    <property type="evidence" value="ECO:0007669"/>
    <property type="project" value="UniProtKB-SubCell"/>
</dbReference>
<proteinExistence type="inferred from homology"/>
<name>A0A562PVH1_9FLAO</name>
<comment type="caution">
    <text evidence="1">Lacks conserved residue(s) required for the propagation of feature annotation.</text>
</comment>
<reference evidence="3 5" key="1">
    <citation type="journal article" date="2015" name="Stand. Genomic Sci.">
        <title>Genomic Encyclopedia of Bacterial and Archaeal Type Strains, Phase III: the genomes of soil and plant-associated and newly described type strains.</title>
        <authorList>
            <person name="Whitman W.B."/>
            <person name="Woyke T."/>
            <person name="Klenk H.P."/>
            <person name="Zhou Y."/>
            <person name="Lilburn T.G."/>
            <person name="Beck B.J."/>
            <person name="De Vos P."/>
            <person name="Vandamme P."/>
            <person name="Eisen J.A."/>
            <person name="Garrity G."/>
            <person name="Hugenholtz P."/>
            <person name="Kyrpides N.C."/>
        </authorList>
    </citation>
    <scope>NUCLEOTIDE SEQUENCE [LARGE SCALE GENOMIC DNA]</scope>
    <source>
        <strain evidence="3 5">CGMCC 1.5380</strain>
    </source>
</reference>
<evidence type="ECO:0000313" key="2">
    <source>
        <dbReference type="EMBL" id="RDI56186.1"/>
    </source>
</evidence>
<dbReference type="Proteomes" id="UP000321392">
    <property type="component" value="Unassembled WGS sequence"/>
</dbReference>
<gene>
    <name evidence="2" type="ORF">DFR66_10552</name>
    <name evidence="3" type="ORF">IQ02_01252</name>
</gene>
<keyword evidence="4" id="KW-1185">Reference proteome</keyword>
<dbReference type="RefSeq" id="WP_114753958.1">
    <property type="nucleotide sequence ID" value="NZ_QQBA01000005.1"/>
</dbReference>
<comment type="cofactor">
    <cofactor evidence="1">
        <name>Fe(2+)</name>
        <dbReference type="ChEBI" id="CHEBI:29033"/>
    </cofactor>
</comment>
<sequence>MKNYSNIAIVASFFGLWLDSFLSNELQILSGFFLIFTFGILHGANDLLLIKNINTKKQSNSGIKILGYYVMVVLIGILFFYTIPQIALLLFIIVSAYHFGEQQWQNLPNDFPKWLVIIFQFFYGFGILLLLFNYHLIEVQNVILNIAKISIPDRYFIVLLQVSGIIFIGLSAYLFWKSEEIRKKLLLEFFYLFLFAILFNSSSLIWGFAIYFILWHSIPSIIDQIKFLNGSFSMKYFIDYCKAAGIYWFISILGITVIYYFCKGEQLFNALFFSFLAAITFPHAAVITEMFRGNEKQIKNKEA</sequence>
<dbReference type="EC" id="1.13.11.63" evidence="1"/>
<dbReference type="GO" id="GO:0010436">
    <property type="term" value="F:carotenoid dioxygenase activity"/>
    <property type="evidence" value="ECO:0007669"/>
    <property type="project" value="UniProtKB-UniRule"/>
</dbReference>
<dbReference type="Proteomes" id="UP000254518">
    <property type="component" value="Unassembled WGS sequence"/>
</dbReference>
<dbReference type="EMBL" id="VLKX01000005">
    <property type="protein sequence ID" value="TWI48096.1"/>
    <property type="molecule type" value="Genomic_DNA"/>
</dbReference>
<dbReference type="InterPro" id="IPR022270">
    <property type="entry name" value="Blh_diox"/>
</dbReference>
<dbReference type="AlphaFoldDB" id="A0A562PVH1"/>
<feature type="transmembrane region" description="Helical" evidence="1">
    <location>
        <begin position="236"/>
        <end position="261"/>
    </location>
</feature>
<comment type="subcellular location">
    <subcellularLocation>
        <location evidence="1">Cell membrane</location>
        <topology evidence="1">Multi-pass membrane protein</topology>
    </subcellularLocation>
</comment>
<evidence type="ECO:0000313" key="5">
    <source>
        <dbReference type="Proteomes" id="UP000321392"/>
    </source>
</evidence>
<comment type="function">
    <text evidence="1">Catalyzes the cleavage of beta-carotene at its central double bond (15,15') to yield two molecules of all-trans-retinal.</text>
</comment>
<feature type="transmembrane region" description="Helical" evidence="1">
    <location>
        <begin position="267"/>
        <end position="291"/>
    </location>
</feature>